<dbReference type="OrthoDB" id="10014409at2759"/>
<dbReference type="Proteomes" id="UP000663879">
    <property type="component" value="Unassembled WGS sequence"/>
</dbReference>
<organism evidence="1 2">
    <name type="scientific">Brachionus calyciflorus</name>
    <dbReference type="NCBI Taxonomy" id="104777"/>
    <lineage>
        <taxon>Eukaryota</taxon>
        <taxon>Metazoa</taxon>
        <taxon>Spiralia</taxon>
        <taxon>Gnathifera</taxon>
        <taxon>Rotifera</taxon>
        <taxon>Eurotatoria</taxon>
        <taxon>Monogononta</taxon>
        <taxon>Pseudotrocha</taxon>
        <taxon>Ploima</taxon>
        <taxon>Brachionidae</taxon>
        <taxon>Brachionus</taxon>
    </lineage>
</organism>
<dbReference type="AlphaFoldDB" id="A0A813P1V4"/>
<name>A0A813P1V4_9BILA</name>
<reference evidence="1" key="1">
    <citation type="submission" date="2021-02" db="EMBL/GenBank/DDBJ databases">
        <authorList>
            <person name="Nowell W R."/>
        </authorList>
    </citation>
    <scope>NUCLEOTIDE SEQUENCE</scope>
    <source>
        <strain evidence="1">Ploen Becks lab</strain>
    </source>
</reference>
<accession>A0A813P1V4</accession>
<evidence type="ECO:0000313" key="1">
    <source>
        <dbReference type="EMBL" id="CAF0747720.1"/>
    </source>
</evidence>
<gene>
    <name evidence="1" type="ORF">OXX778_LOCUS3744</name>
</gene>
<comment type="caution">
    <text evidence="1">The sequence shown here is derived from an EMBL/GenBank/DDBJ whole genome shotgun (WGS) entry which is preliminary data.</text>
</comment>
<evidence type="ECO:0000313" key="2">
    <source>
        <dbReference type="Proteomes" id="UP000663879"/>
    </source>
</evidence>
<sequence>MKRLLKITERYGEEYEIKFNPKKTNYIIFFNKLFENETDDNSILKFQDEEIKRVESIKYLGIWLDDKLNCKIQLKKRKKLFIYSYQQMKKCGIMCDLVNTDIKLCYYKTYIRPSLYYGLDNLNVNDTQIKSLQTLESSLIKGV</sequence>
<proteinExistence type="predicted"/>
<keyword evidence="2" id="KW-1185">Reference proteome</keyword>
<dbReference type="EMBL" id="CAJNOC010000342">
    <property type="protein sequence ID" value="CAF0747720.1"/>
    <property type="molecule type" value="Genomic_DNA"/>
</dbReference>
<protein>
    <recommendedName>
        <fullName evidence="3">Reverse transcriptase domain-containing protein</fullName>
    </recommendedName>
</protein>
<evidence type="ECO:0008006" key="3">
    <source>
        <dbReference type="Google" id="ProtNLM"/>
    </source>
</evidence>